<proteinExistence type="predicted"/>
<dbReference type="AlphaFoldDB" id="A0A8I1FSF3"/>
<reference evidence="2" key="1">
    <citation type="submission" date="2020-12" db="EMBL/GenBank/DDBJ databases">
        <title>Antibiotic resistance and phylogeny of Pseudomonas spp. isolated over three decades from chicken meat in the Norwegian food chain.</title>
        <authorList>
            <person name="Moen B."/>
        </authorList>
    </citation>
    <scope>NUCLEOTIDE SEQUENCE</scope>
    <source>
        <strain evidence="2">MF6762</strain>
    </source>
</reference>
<evidence type="ECO:0000313" key="2">
    <source>
        <dbReference type="EMBL" id="MBJ2257397.1"/>
    </source>
</evidence>
<evidence type="ECO:0008006" key="4">
    <source>
        <dbReference type="Google" id="ProtNLM"/>
    </source>
</evidence>
<evidence type="ECO:0000313" key="3">
    <source>
        <dbReference type="Proteomes" id="UP000658390"/>
    </source>
</evidence>
<sequence>MIQRMFLFLGGAFLLSVLTACKQSQPVGDVAEFQASKASSSQKIESSGLAREFVARGNEPFWTIKSNGATLTWITPENLQGSQLKVDKVISVDNVKYVGVDGDSDFTLLIIQTPCVDTMSGETFDFASVWTHGRERNVGCAATGG</sequence>
<keyword evidence="1" id="KW-0732">Signal</keyword>
<protein>
    <recommendedName>
        <fullName evidence="4">Lipoprotein</fullName>
    </recommendedName>
</protein>
<gene>
    <name evidence="2" type="ORF">JFT45_12820</name>
</gene>
<evidence type="ECO:0000256" key="1">
    <source>
        <dbReference type="SAM" id="SignalP"/>
    </source>
</evidence>
<feature type="chain" id="PRO_5034187991" description="Lipoprotein" evidence="1">
    <location>
        <begin position="23"/>
        <end position="145"/>
    </location>
</feature>
<comment type="caution">
    <text evidence="2">The sequence shown here is derived from an EMBL/GenBank/DDBJ whole genome shotgun (WGS) entry which is preliminary data.</text>
</comment>
<dbReference type="Proteomes" id="UP000658390">
    <property type="component" value="Unassembled WGS sequence"/>
</dbReference>
<dbReference type="PROSITE" id="PS51257">
    <property type="entry name" value="PROKAR_LIPOPROTEIN"/>
    <property type="match status" value="1"/>
</dbReference>
<name>A0A8I1FSF3_9PSED</name>
<accession>A0A8I1FSF3</accession>
<dbReference type="RefSeq" id="WP_019829271.1">
    <property type="nucleotide sequence ID" value="NZ_ATLR01000050.1"/>
</dbReference>
<feature type="signal peptide" evidence="1">
    <location>
        <begin position="1"/>
        <end position="22"/>
    </location>
</feature>
<dbReference type="EMBL" id="JAEKCZ010000010">
    <property type="protein sequence ID" value="MBJ2257397.1"/>
    <property type="molecule type" value="Genomic_DNA"/>
</dbReference>
<organism evidence="2 3">
    <name type="scientific">Pseudomonas psychrophila</name>
    <dbReference type="NCBI Taxonomy" id="122355"/>
    <lineage>
        <taxon>Bacteria</taxon>
        <taxon>Pseudomonadati</taxon>
        <taxon>Pseudomonadota</taxon>
        <taxon>Gammaproteobacteria</taxon>
        <taxon>Pseudomonadales</taxon>
        <taxon>Pseudomonadaceae</taxon>
        <taxon>Pseudomonas</taxon>
    </lineage>
</organism>